<protein>
    <recommendedName>
        <fullName evidence="8">Phosphatidylglycerol lysyltransferase C-terminal domain-containing protein</fullName>
    </recommendedName>
</protein>
<dbReference type="Pfam" id="PF09924">
    <property type="entry name" value="LPG_synthase_C"/>
    <property type="match status" value="1"/>
</dbReference>
<feature type="transmembrane region" description="Helical" evidence="7">
    <location>
        <begin position="431"/>
        <end position="449"/>
    </location>
</feature>
<organism evidence="9 10">
    <name type="scientific">Skermanella stibiiresistens SB22</name>
    <dbReference type="NCBI Taxonomy" id="1385369"/>
    <lineage>
        <taxon>Bacteria</taxon>
        <taxon>Pseudomonadati</taxon>
        <taxon>Pseudomonadota</taxon>
        <taxon>Alphaproteobacteria</taxon>
        <taxon>Rhodospirillales</taxon>
        <taxon>Azospirillaceae</taxon>
        <taxon>Skermanella</taxon>
    </lineage>
</organism>
<dbReference type="GO" id="GO:0005886">
    <property type="term" value="C:plasma membrane"/>
    <property type="evidence" value="ECO:0007669"/>
    <property type="project" value="UniProtKB-SubCell"/>
</dbReference>
<keyword evidence="10" id="KW-1185">Reference proteome</keyword>
<dbReference type="AlphaFoldDB" id="W9GWJ6"/>
<comment type="subcellular location">
    <subcellularLocation>
        <location evidence="1">Cell membrane</location>
        <topology evidence="1">Multi-pass membrane protein</topology>
    </subcellularLocation>
</comment>
<feature type="domain" description="Phosphatidylglycerol lysyltransferase C-terminal" evidence="8">
    <location>
        <begin position="572"/>
        <end position="859"/>
    </location>
</feature>
<keyword evidence="5 7" id="KW-0472">Membrane</keyword>
<feature type="transmembrane region" description="Helical" evidence="7">
    <location>
        <begin position="198"/>
        <end position="217"/>
    </location>
</feature>
<dbReference type="OrthoDB" id="145485at2"/>
<feature type="transmembrane region" description="Helical" evidence="7">
    <location>
        <begin position="484"/>
        <end position="509"/>
    </location>
</feature>
<evidence type="ECO:0000313" key="10">
    <source>
        <dbReference type="Proteomes" id="UP000019486"/>
    </source>
</evidence>
<evidence type="ECO:0000313" key="9">
    <source>
        <dbReference type="EMBL" id="EWY36822.1"/>
    </source>
</evidence>
<feature type="transmembrane region" description="Helical" evidence="7">
    <location>
        <begin position="455"/>
        <end position="472"/>
    </location>
</feature>
<dbReference type="GO" id="GO:0047637">
    <property type="term" value="F:phosphatidylglycerol alanyltransferase activity"/>
    <property type="evidence" value="ECO:0007669"/>
    <property type="project" value="TreeGrafter"/>
</dbReference>
<evidence type="ECO:0000256" key="4">
    <source>
        <dbReference type="ARBA" id="ARBA00022989"/>
    </source>
</evidence>
<evidence type="ECO:0000256" key="7">
    <source>
        <dbReference type="SAM" id="Phobius"/>
    </source>
</evidence>
<feature type="region of interest" description="Disordered" evidence="6">
    <location>
        <begin position="1"/>
        <end position="28"/>
    </location>
</feature>
<evidence type="ECO:0000256" key="1">
    <source>
        <dbReference type="ARBA" id="ARBA00004651"/>
    </source>
</evidence>
<feature type="transmembrane region" description="Helical" evidence="7">
    <location>
        <begin position="399"/>
        <end position="419"/>
    </location>
</feature>
<dbReference type="InterPro" id="IPR024320">
    <property type="entry name" value="LPG_synthase_C"/>
</dbReference>
<keyword evidence="2" id="KW-1003">Cell membrane</keyword>
<feature type="transmembrane region" description="Helical" evidence="7">
    <location>
        <begin position="357"/>
        <end position="379"/>
    </location>
</feature>
<feature type="transmembrane region" description="Helical" evidence="7">
    <location>
        <begin position="529"/>
        <end position="548"/>
    </location>
</feature>
<dbReference type="InterPro" id="IPR051211">
    <property type="entry name" value="PG_lysyltransferase"/>
</dbReference>
<feature type="transmembrane region" description="Helical" evidence="7">
    <location>
        <begin position="42"/>
        <end position="62"/>
    </location>
</feature>
<keyword evidence="4 7" id="KW-1133">Transmembrane helix</keyword>
<proteinExistence type="predicted"/>
<evidence type="ECO:0000259" key="8">
    <source>
        <dbReference type="Pfam" id="PF09924"/>
    </source>
</evidence>
<dbReference type="EMBL" id="AVFL01000035">
    <property type="protein sequence ID" value="EWY36822.1"/>
    <property type="molecule type" value="Genomic_DNA"/>
</dbReference>
<feature type="compositionally biased region" description="Polar residues" evidence="6">
    <location>
        <begin position="16"/>
        <end position="26"/>
    </location>
</feature>
<dbReference type="InterPro" id="IPR016181">
    <property type="entry name" value="Acyl_CoA_acyltransferase"/>
</dbReference>
<comment type="caution">
    <text evidence="9">The sequence shown here is derived from an EMBL/GenBank/DDBJ whole genome shotgun (WGS) entry which is preliminary data.</text>
</comment>
<evidence type="ECO:0000256" key="5">
    <source>
        <dbReference type="ARBA" id="ARBA00023136"/>
    </source>
</evidence>
<dbReference type="PANTHER" id="PTHR34697:SF2">
    <property type="entry name" value="PHOSPHATIDYLGLYCEROL LYSYLTRANSFERASE"/>
    <property type="match status" value="1"/>
</dbReference>
<feature type="transmembrane region" description="Helical" evidence="7">
    <location>
        <begin position="147"/>
        <end position="166"/>
    </location>
</feature>
<dbReference type="Proteomes" id="UP000019486">
    <property type="component" value="Unassembled WGS sequence"/>
</dbReference>
<dbReference type="RefSeq" id="WP_051513584.1">
    <property type="nucleotide sequence ID" value="NZ_AVFL01000035.1"/>
</dbReference>
<accession>W9GWJ6</accession>
<feature type="transmembrane region" description="Helical" evidence="7">
    <location>
        <begin position="237"/>
        <end position="258"/>
    </location>
</feature>
<evidence type="ECO:0000256" key="2">
    <source>
        <dbReference type="ARBA" id="ARBA00022475"/>
    </source>
</evidence>
<dbReference type="PANTHER" id="PTHR34697">
    <property type="entry name" value="PHOSPHATIDYLGLYCEROL LYSYLTRANSFERASE"/>
    <property type="match status" value="1"/>
</dbReference>
<keyword evidence="3 7" id="KW-0812">Transmembrane</keyword>
<dbReference type="STRING" id="1385369.N825_23460"/>
<dbReference type="GO" id="GO:0055091">
    <property type="term" value="P:phospholipid homeostasis"/>
    <property type="evidence" value="ECO:0007669"/>
    <property type="project" value="TreeGrafter"/>
</dbReference>
<dbReference type="PATRIC" id="fig|1385369.3.peg.6163"/>
<evidence type="ECO:0000256" key="3">
    <source>
        <dbReference type="ARBA" id="ARBA00022692"/>
    </source>
</evidence>
<reference evidence="9 10" key="1">
    <citation type="submission" date="2013-08" db="EMBL/GenBank/DDBJ databases">
        <title>The genome sequence of Skermanella stibiiresistens.</title>
        <authorList>
            <person name="Zhu W."/>
            <person name="Wang G."/>
        </authorList>
    </citation>
    <scope>NUCLEOTIDE SEQUENCE [LARGE SCALE GENOMIC DNA]</scope>
    <source>
        <strain evidence="9 10">SB22</strain>
    </source>
</reference>
<evidence type="ECO:0000256" key="6">
    <source>
        <dbReference type="SAM" id="MobiDB-lite"/>
    </source>
</evidence>
<gene>
    <name evidence="9" type="ORF">N825_23460</name>
</gene>
<feature type="transmembrane region" description="Helical" evidence="7">
    <location>
        <begin position="74"/>
        <end position="96"/>
    </location>
</feature>
<sequence length="887" mass="94970">MTAISATLRQDAPSETEPTQLSSTHPPSRRWPAALAWAREQAGLLSGAVMFTLALFALHHLAHSFDYADVAAHVTALPASTLAAAVFLTALSYVALTGYDHTAIRYVGADLPWPTVALASFTAYAVSNSVGFSMLSGGSIRYRIYSAAGLGTGAIACVVAFCGLTFGLGLCAVGAVGLIVAPGATAAMMGVPSAVIRLLAAILILPLPAAVFGAAFARRPIRIGRFLIALPSPGIVLAQILIASVDIVLAGTVLYILLPPELSISFPALLAIYSAALVVGLVSHVPGGLGVFETLILLGLSRGEHAASAGGVLGALIAFRAIYYLLPLVLAGVMLAGREVVEHRLSAARTLRRVGGWTPRLVPSAGAAMVFIGGVVLLMSGATPGVQDRLLLVTDLMPLSVVEASHILGSMVGLGLLILARGLMRRLDAAWLLSVCMLAAGIVLSLAKGLDYEEAIILAVFLAILLPCRAEFHRRATLTDIRFTPGWMLTLVGAVASSIWLTLFSFRHVEYANSLWWQFAVLDDAPRSLRAGFIVVLVIAAVCLAQLLRASPPRSHASTPEDLAKVRRILAGERRSDAAIALLGDKSFLFDDTGTAFLMYGVRGNSWVAMGDPVGTPEQQAELVWRFREMVDRRGGRAAFYQVSADALPHYLDVGMSLLKLGEEARVDLPSFSLEGPANKDLRYVTRRAERDGLSFAVVPKTEVPAMMDDLEAISNVWLTQKHASEKRFSVGYFDPGYLREFDIAVVRLKGRIIAFANIWQGAPGGLASIDLMRYLPDLSPFTMDYLFTKLLLWAKDKGFASFSLGMAPLSGMEARSLAPLWNRIGALIFRRGENFYNFRGLRQYKQKFSPEWEPRYLACPGGIGSARVLTDATTLISGGVRGVLAK</sequence>
<name>W9GWJ6_9PROT</name>
<dbReference type="NCBIfam" id="NF033480">
    <property type="entry name" value="bifunc_MprF"/>
    <property type="match status" value="1"/>
</dbReference>
<feature type="transmembrane region" description="Helical" evidence="7">
    <location>
        <begin position="172"/>
        <end position="191"/>
    </location>
</feature>
<dbReference type="SUPFAM" id="SSF55729">
    <property type="entry name" value="Acyl-CoA N-acyltransferases (Nat)"/>
    <property type="match status" value="1"/>
</dbReference>
<feature type="transmembrane region" description="Helical" evidence="7">
    <location>
        <begin position="312"/>
        <end position="336"/>
    </location>
</feature>
<feature type="transmembrane region" description="Helical" evidence="7">
    <location>
        <begin position="270"/>
        <end position="292"/>
    </location>
</feature>